<dbReference type="EMBL" id="BAAAQK010000009">
    <property type="protein sequence ID" value="GAA1850925.1"/>
    <property type="molecule type" value="Genomic_DNA"/>
</dbReference>
<dbReference type="PANTHER" id="PTHR43201:SF5">
    <property type="entry name" value="MEDIUM-CHAIN ACYL-COA LIGASE ACSF2, MITOCHONDRIAL"/>
    <property type="match status" value="1"/>
</dbReference>
<dbReference type="Pfam" id="PF13193">
    <property type="entry name" value="AMP-binding_C"/>
    <property type="match status" value="1"/>
</dbReference>
<evidence type="ECO:0000313" key="6">
    <source>
        <dbReference type="Proteomes" id="UP001500449"/>
    </source>
</evidence>
<dbReference type="Gene3D" id="3.30.300.30">
    <property type="match status" value="1"/>
</dbReference>
<dbReference type="Pfam" id="PF00501">
    <property type="entry name" value="AMP-binding"/>
    <property type="match status" value="1"/>
</dbReference>
<dbReference type="InterPro" id="IPR042099">
    <property type="entry name" value="ANL_N_sf"/>
</dbReference>
<feature type="domain" description="AMP-dependent synthetase/ligase" evidence="3">
    <location>
        <begin position="16"/>
        <end position="384"/>
    </location>
</feature>
<dbReference type="InterPro" id="IPR025110">
    <property type="entry name" value="AMP-bd_C"/>
</dbReference>
<gene>
    <name evidence="5" type="ORF">GCM10009836_33580</name>
</gene>
<organism evidence="5 6">
    <name type="scientific">Pseudonocardia ailaonensis</name>
    <dbReference type="NCBI Taxonomy" id="367279"/>
    <lineage>
        <taxon>Bacteria</taxon>
        <taxon>Bacillati</taxon>
        <taxon>Actinomycetota</taxon>
        <taxon>Actinomycetes</taxon>
        <taxon>Pseudonocardiales</taxon>
        <taxon>Pseudonocardiaceae</taxon>
        <taxon>Pseudonocardia</taxon>
    </lineage>
</organism>
<dbReference type="SUPFAM" id="SSF56801">
    <property type="entry name" value="Acetyl-CoA synthetase-like"/>
    <property type="match status" value="1"/>
</dbReference>
<evidence type="ECO:0000256" key="1">
    <source>
        <dbReference type="ARBA" id="ARBA00006432"/>
    </source>
</evidence>
<keyword evidence="2 5" id="KW-0436">Ligase</keyword>
<reference evidence="5 6" key="1">
    <citation type="journal article" date="2019" name="Int. J. Syst. Evol. Microbiol.">
        <title>The Global Catalogue of Microorganisms (GCM) 10K type strain sequencing project: providing services to taxonomists for standard genome sequencing and annotation.</title>
        <authorList>
            <consortium name="The Broad Institute Genomics Platform"/>
            <consortium name="The Broad Institute Genome Sequencing Center for Infectious Disease"/>
            <person name="Wu L."/>
            <person name="Ma J."/>
        </authorList>
    </citation>
    <scope>NUCLEOTIDE SEQUENCE [LARGE SCALE GENOMIC DNA]</scope>
    <source>
        <strain evidence="5 6">JCM 16009</strain>
    </source>
</reference>
<accession>A0ABN2N3V5</accession>
<keyword evidence="6" id="KW-1185">Reference proteome</keyword>
<dbReference type="Proteomes" id="UP001500449">
    <property type="component" value="Unassembled WGS sequence"/>
</dbReference>
<sequence length="536" mass="57903">MDRWTVDRGPTAQALLEERAAARPDEEFLEVAGMGLTPRVAVAESAAIAGFLRDRCGLAAGARVALLTENCVEAVLTLFGVFRAGCILVPINSAYKGEFLAHVLADSGADVVVCQAGFADRIAEVLRDSGARPTVVVFGDPAGRPAGLPEDVELVDWGTVVGGPPAAELPAVTSGDTAICLYTGGTTGPSKGCLLSHNALVHHSAIVGEAYARTAEDVFWTPLPLFHLNAIKFGVIGALLCGGRTVIARKFSVSRFWKELHACGATIANLLGSMATLVARSEHDPLDDHVRLVIAVPMPEQIRATLVERFGVDTFSGMYGMTECSTISLLRPSHDHRPDTAGPVNAADYDVRVLDDRGDEVEPGTPGEIVVRPRRANLMFSGYWARPASTVAATADLWFRTGDIGSVDADGYLSFLDRKGDYLRRRGENISSHEVERVLMRHDGIVDVAVHAVPSDLTEDDVKVTAVRSDAGLSEADFFRWMVSRLPYFALPTVIEFRDELPRSAVGRVLKRELREQGITEGSWRTDEVMKEVTRS</sequence>
<comment type="similarity">
    <text evidence="1">Belongs to the ATP-dependent AMP-binding enzyme family.</text>
</comment>
<evidence type="ECO:0000259" key="3">
    <source>
        <dbReference type="Pfam" id="PF00501"/>
    </source>
</evidence>
<name>A0ABN2N3V5_9PSEU</name>
<dbReference type="RefSeq" id="WP_344417606.1">
    <property type="nucleotide sequence ID" value="NZ_BAAAQK010000009.1"/>
</dbReference>
<proteinExistence type="inferred from homology"/>
<feature type="domain" description="AMP-binding enzyme C-terminal" evidence="4">
    <location>
        <begin position="434"/>
        <end position="507"/>
    </location>
</feature>
<dbReference type="GO" id="GO:0016874">
    <property type="term" value="F:ligase activity"/>
    <property type="evidence" value="ECO:0007669"/>
    <property type="project" value="UniProtKB-KW"/>
</dbReference>
<dbReference type="InterPro" id="IPR000873">
    <property type="entry name" value="AMP-dep_synth/lig_dom"/>
</dbReference>
<dbReference type="InterPro" id="IPR045851">
    <property type="entry name" value="AMP-bd_C_sf"/>
</dbReference>
<evidence type="ECO:0000259" key="4">
    <source>
        <dbReference type="Pfam" id="PF13193"/>
    </source>
</evidence>
<evidence type="ECO:0000256" key="2">
    <source>
        <dbReference type="ARBA" id="ARBA00022598"/>
    </source>
</evidence>
<evidence type="ECO:0000313" key="5">
    <source>
        <dbReference type="EMBL" id="GAA1850925.1"/>
    </source>
</evidence>
<protein>
    <submittedName>
        <fullName evidence="5">ATP-dependent acyl-CoA ligase</fullName>
    </submittedName>
</protein>
<dbReference type="Gene3D" id="3.40.50.12780">
    <property type="entry name" value="N-terminal domain of ligase-like"/>
    <property type="match status" value="1"/>
</dbReference>
<comment type="caution">
    <text evidence="5">The sequence shown here is derived from an EMBL/GenBank/DDBJ whole genome shotgun (WGS) entry which is preliminary data.</text>
</comment>
<dbReference type="PANTHER" id="PTHR43201">
    <property type="entry name" value="ACYL-COA SYNTHETASE"/>
    <property type="match status" value="1"/>
</dbReference>